<dbReference type="Proteomes" id="UP001085076">
    <property type="component" value="Miscellaneous, Linkage group lg06"/>
</dbReference>
<keyword evidence="2" id="KW-1185">Reference proteome</keyword>
<organism evidence="1 2">
    <name type="scientific">Dioscorea zingiberensis</name>
    <dbReference type="NCBI Taxonomy" id="325984"/>
    <lineage>
        <taxon>Eukaryota</taxon>
        <taxon>Viridiplantae</taxon>
        <taxon>Streptophyta</taxon>
        <taxon>Embryophyta</taxon>
        <taxon>Tracheophyta</taxon>
        <taxon>Spermatophyta</taxon>
        <taxon>Magnoliopsida</taxon>
        <taxon>Liliopsida</taxon>
        <taxon>Dioscoreales</taxon>
        <taxon>Dioscoreaceae</taxon>
        <taxon>Dioscorea</taxon>
    </lineage>
</organism>
<proteinExistence type="predicted"/>
<reference evidence="1" key="1">
    <citation type="submission" date="2021-03" db="EMBL/GenBank/DDBJ databases">
        <authorList>
            <person name="Li Z."/>
            <person name="Yang C."/>
        </authorList>
    </citation>
    <scope>NUCLEOTIDE SEQUENCE</scope>
    <source>
        <strain evidence="1">Dzin_1.0</strain>
        <tissue evidence="1">Leaf</tissue>
    </source>
</reference>
<dbReference type="EMBL" id="JAGGNH010000006">
    <property type="protein sequence ID" value="KAJ0970416.1"/>
    <property type="molecule type" value="Genomic_DNA"/>
</dbReference>
<gene>
    <name evidence="1" type="ORF">J5N97_023293</name>
</gene>
<reference evidence="1" key="2">
    <citation type="journal article" date="2022" name="Hortic Res">
        <title>The genome of Dioscorea zingiberensis sheds light on the biosynthesis, origin and evolution of the medicinally important diosgenin saponins.</title>
        <authorList>
            <person name="Li Y."/>
            <person name="Tan C."/>
            <person name="Li Z."/>
            <person name="Guo J."/>
            <person name="Li S."/>
            <person name="Chen X."/>
            <person name="Wang C."/>
            <person name="Dai X."/>
            <person name="Yang H."/>
            <person name="Song W."/>
            <person name="Hou L."/>
            <person name="Xu J."/>
            <person name="Tong Z."/>
            <person name="Xu A."/>
            <person name="Yuan X."/>
            <person name="Wang W."/>
            <person name="Yang Q."/>
            <person name="Chen L."/>
            <person name="Sun Z."/>
            <person name="Wang K."/>
            <person name="Pan B."/>
            <person name="Chen J."/>
            <person name="Bao Y."/>
            <person name="Liu F."/>
            <person name="Qi X."/>
            <person name="Gang D.R."/>
            <person name="Wen J."/>
            <person name="Li J."/>
        </authorList>
    </citation>
    <scope>NUCLEOTIDE SEQUENCE</scope>
    <source>
        <strain evidence="1">Dzin_1.0</strain>
    </source>
</reference>
<evidence type="ECO:0000313" key="1">
    <source>
        <dbReference type="EMBL" id="KAJ0970416.1"/>
    </source>
</evidence>
<sequence length="77" mass="8545">MSATRRLNDNVFTDTLPTFGELACSIGGTLDLKKDITLWEFRKLYDLIKRSTSTSKKEVLILGFISGIGNENGGCSW</sequence>
<comment type="caution">
    <text evidence="1">The sequence shown here is derived from an EMBL/GenBank/DDBJ whole genome shotgun (WGS) entry which is preliminary data.</text>
</comment>
<name>A0A9D5CBS1_9LILI</name>
<evidence type="ECO:0000313" key="2">
    <source>
        <dbReference type="Proteomes" id="UP001085076"/>
    </source>
</evidence>
<dbReference type="AlphaFoldDB" id="A0A9D5CBS1"/>
<protein>
    <submittedName>
        <fullName evidence="1">Uncharacterized protein</fullName>
    </submittedName>
</protein>
<accession>A0A9D5CBS1</accession>